<sequence length="160" mass="18272">MLSVQREAYEDPIVKEDVMNAVDEGWLKKIEKIKGRNMLRDYYMLSKSYPGTLGYKAKLGDGEAASLVYASYENCALLTDDNGPRKRAQEYNVKAVGGTLAILYFAHVEKKNIINVDECNQLFTDMRNLGSYFPKKVSNLFYGFTRFTGKVPNKCKRDRV</sequence>
<dbReference type="Proteomes" id="UP000464658">
    <property type="component" value="Chromosome"/>
</dbReference>
<proteinExistence type="predicted"/>
<protein>
    <submittedName>
        <fullName evidence="1">Uncharacterized protein</fullName>
    </submittedName>
</protein>
<dbReference type="AlphaFoldDB" id="A0A5S9M1P4"/>
<dbReference type="InterPro" id="IPR021799">
    <property type="entry name" value="PIN-like_prokaryotic"/>
</dbReference>
<evidence type="ECO:0000313" key="2">
    <source>
        <dbReference type="Proteomes" id="UP000464658"/>
    </source>
</evidence>
<dbReference type="Pfam" id="PF11848">
    <property type="entry name" value="DUF3368"/>
    <property type="match status" value="1"/>
</dbReference>
<organism evidence="1 2">
    <name type="scientific">Bacillus safensis</name>
    <dbReference type="NCBI Taxonomy" id="561879"/>
    <lineage>
        <taxon>Bacteria</taxon>
        <taxon>Bacillati</taxon>
        <taxon>Bacillota</taxon>
        <taxon>Bacilli</taxon>
        <taxon>Bacillales</taxon>
        <taxon>Bacillaceae</taxon>
        <taxon>Bacillus</taxon>
    </lineage>
</organism>
<reference evidence="1 2" key="1">
    <citation type="submission" date="2019-12" db="EMBL/GenBank/DDBJ databases">
        <title>Full genome sequence of a Bacillus safensis strain isolated from commercially available natto in Indonesia.</title>
        <authorList>
            <person name="Yoshida M."/>
            <person name="Uomi M."/>
            <person name="Waturangi D."/>
            <person name="Ekaputri J.J."/>
            <person name="Setiamarga D.H.E."/>
        </authorList>
    </citation>
    <scope>NUCLEOTIDE SEQUENCE [LARGE SCALE GENOMIC DNA]</scope>
    <source>
        <strain evidence="1 2">IDN1</strain>
    </source>
</reference>
<name>A0A5S9M1P4_BACIA</name>
<dbReference type="EMBL" id="AP021906">
    <property type="protein sequence ID" value="BBP87510.1"/>
    <property type="molecule type" value="Genomic_DNA"/>
</dbReference>
<evidence type="ECO:0000313" key="1">
    <source>
        <dbReference type="EMBL" id="BBP87510.1"/>
    </source>
</evidence>
<accession>A0A5S9M1P4</accession>
<gene>
    <name evidence="1" type="ORF">BsIDN1_11280</name>
</gene>